<accession>A0A1M6QJC2</accession>
<keyword evidence="2" id="KW-1185">Reference proteome</keyword>
<protein>
    <submittedName>
        <fullName evidence="1">Four helix bundle protein</fullName>
    </submittedName>
</protein>
<dbReference type="NCBIfam" id="TIGR02436">
    <property type="entry name" value="four helix bundle protein"/>
    <property type="match status" value="1"/>
</dbReference>
<dbReference type="CDD" id="cd16377">
    <property type="entry name" value="23S_rRNA_IVP_like"/>
    <property type="match status" value="1"/>
</dbReference>
<gene>
    <name evidence="1" type="ORF">SAMN02744037_01865</name>
</gene>
<dbReference type="InterPro" id="IPR036583">
    <property type="entry name" value="23S_rRNA_IVS_sf"/>
</dbReference>
<organism evidence="1 2">
    <name type="scientific">Tepidibacter formicigenes DSM 15518</name>
    <dbReference type="NCBI Taxonomy" id="1123349"/>
    <lineage>
        <taxon>Bacteria</taxon>
        <taxon>Bacillati</taxon>
        <taxon>Bacillota</taxon>
        <taxon>Clostridia</taxon>
        <taxon>Peptostreptococcales</taxon>
        <taxon>Peptostreptococcaceae</taxon>
        <taxon>Tepidibacter</taxon>
    </lineage>
</organism>
<dbReference type="PANTHER" id="PTHR38471">
    <property type="entry name" value="FOUR HELIX BUNDLE PROTEIN"/>
    <property type="match status" value="1"/>
</dbReference>
<dbReference type="RefSeq" id="WP_159428975.1">
    <property type="nucleotide sequence ID" value="NZ_FRAE01000043.1"/>
</dbReference>
<reference evidence="2" key="1">
    <citation type="submission" date="2016-11" db="EMBL/GenBank/DDBJ databases">
        <authorList>
            <person name="Varghese N."/>
            <person name="Submissions S."/>
        </authorList>
    </citation>
    <scope>NUCLEOTIDE SEQUENCE [LARGE SCALE GENOMIC DNA]</scope>
    <source>
        <strain evidence="2">DSM 15518</strain>
    </source>
</reference>
<dbReference type="STRING" id="1123349.SAMN02744037_01865"/>
<name>A0A1M6QJC2_9FIRM</name>
<dbReference type="AlphaFoldDB" id="A0A1M6QJC2"/>
<evidence type="ECO:0000313" key="2">
    <source>
        <dbReference type="Proteomes" id="UP000242497"/>
    </source>
</evidence>
<dbReference type="PANTHER" id="PTHR38471:SF2">
    <property type="entry name" value="FOUR HELIX BUNDLE PROTEIN"/>
    <property type="match status" value="1"/>
</dbReference>
<evidence type="ECO:0000313" key="1">
    <source>
        <dbReference type="EMBL" id="SHK20268.1"/>
    </source>
</evidence>
<dbReference type="EMBL" id="FRAE01000043">
    <property type="protein sequence ID" value="SHK20268.1"/>
    <property type="molecule type" value="Genomic_DNA"/>
</dbReference>
<dbReference type="Pfam" id="PF05635">
    <property type="entry name" value="23S_rRNA_IVP"/>
    <property type="match status" value="1"/>
</dbReference>
<dbReference type="Gene3D" id="1.20.1440.60">
    <property type="entry name" value="23S rRNA-intervening sequence"/>
    <property type="match status" value="1"/>
</dbReference>
<proteinExistence type="predicted"/>
<dbReference type="SUPFAM" id="SSF158446">
    <property type="entry name" value="IVS-encoded protein-like"/>
    <property type="match status" value="1"/>
</dbReference>
<dbReference type="InterPro" id="IPR012657">
    <property type="entry name" value="23S_rRNA-intervening_sequence"/>
</dbReference>
<dbReference type="Proteomes" id="UP000242497">
    <property type="component" value="Unassembled WGS sequence"/>
</dbReference>
<sequence length="134" mass="15569">MKNIDFENYSVRDFRKLIVYQKSLELCDIVQEIIKKLPGEHKYILKDQLLRASMSIPANIAEGNSVAIYSKKYISFLINAIGSNNEVLSHADIAFRYNYITKEDFDMIEKYNQELNRMLVGMIRKLGKQIKEGA</sequence>
<dbReference type="OrthoDB" id="160990at2"/>